<dbReference type="AlphaFoldDB" id="A0A7V8LR90"/>
<dbReference type="GeneID" id="45764116"/>
<organism evidence="1 3">
    <name type="scientific">Mycobacteroides immunogenum</name>
    <dbReference type="NCBI Taxonomy" id="83262"/>
    <lineage>
        <taxon>Bacteria</taxon>
        <taxon>Bacillati</taxon>
        <taxon>Actinomycetota</taxon>
        <taxon>Actinomycetes</taxon>
        <taxon>Mycobacteriales</taxon>
        <taxon>Mycobacteriaceae</taxon>
        <taxon>Mycobacteroides</taxon>
    </lineage>
</organism>
<dbReference type="EMBL" id="LJFS01000027">
    <property type="protein sequence ID" value="KPG30201.1"/>
    <property type="molecule type" value="Genomic_DNA"/>
</dbReference>
<dbReference type="Proteomes" id="UP000037843">
    <property type="component" value="Unassembled WGS sequence"/>
</dbReference>
<comment type="caution">
    <text evidence="1">The sequence shown here is derived from an EMBL/GenBank/DDBJ whole genome shotgun (WGS) entry which is preliminary data.</text>
</comment>
<evidence type="ECO:0000313" key="2">
    <source>
        <dbReference type="EMBL" id="KPG30201.1"/>
    </source>
</evidence>
<dbReference type="KEGG" id="miz:BAB75_09415"/>
<accession>A0A7V8LR90</accession>
<protein>
    <submittedName>
        <fullName evidence="1">Uncharacterized protein</fullName>
    </submittedName>
</protein>
<reference evidence="3 4" key="1">
    <citation type="submission" date="2015-09" db="EMBL/GenBank/DDBJ databases">
        <title>Genome Sequences of Mycobacterium immunogenum Isolates, Recuperated from a Chloraminated Drinking Water Distribution System Simulator Subjected to Episodes of Nitrification.</title>
        <authorList>
            <person name="Gomez-Alvarez V."/>
            <person name="Revetta R.P."/>
        </authorList>
    </citation>
    <scope>NUCLEOTIDE SEQUENCE [LARGE SCALE GENOMIC DNA]</scope>
    <source>
        <strain evidence="1 3">H008</strain>
        <strain evidence="2 4">H076</strain>
    </source>
</reference>
<evidence type="ECO:0000313" key="4">
    <source>
        <dbReference type="Proteomes" id="UP000037962"/>
    </source>
</evidence>
<sequence>MCAALIGTIGWLWHVVSSLWEWSANHLPGFAGKTVENAVSLATVLALGVAWWQLTLARRQATGRVLSFGAWRREGQSEEPDGVLYELCEATIKLVGNRTLDVVSVHVEVDGAVVQPKQIDGTKPFQTMPALTPADKTVEWKFYLPVNDIPKAWCVLSWQEPRNGGLRTQAVRQRLDLTDTAIYEWRWFIWHQQRLRFRRWAGTHGPRLFRRIFGAPRPLGRYEQVRNLELLDGEGPFQQP</sequence>
<dbReference type="Proteomes" id="UP000037962">
    <property type="component" value="Unassembled WGS sequence"/>
</dbReference>
<name>A0A7V8LR90_9MYCO</name>
<keyword evidence="4" id="KW-1185">Reference proteome</keyword>
<evidence type="ECO:0000313" key="1">
    <source>
        <dbReference type="EMBL" id="KPG14491.1"/>
    </source>
</evidence>
<dbReference type="EMBL" id="LJFO01000003">
    <property type="protein sequence ID" value="KPG14491.1"/>
    <property type="molecule type" value="Genomic_DNA"/>
</dbReference>
<evidence type="ECO:0000313" key="3">
    <source>
        <dbReference type="Proteomes" id="UP000037843"/>
    </source>
</evidence>
<dbReference type="RefSeq" id="WP_043075836.1">
    <property type="nucleotide sequence ID" value="NZ_CP011530.1"/>
</dbReference>
<gene>
    <name evidence="1" type="ORF">AN908_08180</name>
    <name evidence="2" type="ORF">AN912_19340</name>
</gene>
<proteinExistence type="predicted"/>